<dbReference type="Pfam" id="PF01728">
    <property type="entry name" value="FtsJ"/>
    <property type="match status" value="1"/>
</dbReference>
<keyword evidence="2" id="KW-0489">Methyltransferase</keyword>
<sequence length="344" mass="38283">MSVDELQSSAFIGTANRGYGQQAQEEILRLFGSPIKFTHLVPNEIFLFQLPVSKSEVILKLTTQEPMFLRHIQPVDAEFDWDGELASLQSWAIRSVQLDAQSKVAVQVRKTEELTTGISQGEYKQALDHILTETYATVPVAKGSEFIVSLYLVPGIAYIGVSKPEHNLSDWSGGAIRYRKEEGQLSRAKFKLLEAEQVFGLDLTQYKTALDVGAAPGGWTSLLLERGIKVTAIDPAKLDKDLLKNKNLTFHQKNAADVKLQDASFELIVCDMSWSPRQMGKLIKGLLPALITGGTAIITVKLMHKKAFQTVRELVGDLSPDLTVQKAKQLFHNREELTLFFIKA</sequence>
<organism evidence="2 3">
    <name type="scientific">Paenibacillus baimaensis</name>
    <dbReference type="NCBI Taxonomy" id="2982185"/>
    <lineage>
        <taxon>Bacteria</taxon>
        <taxon>Bacillati</taxon>
        <taxon>Bacillota</taxon>
        <taxon>Bacilli</taxon>
        <taxon>Bacillales</taxon>
        <taxon>Paenibacillaceae</taxon>
        <taxon>Paenibacillus</taxon>
    </lineage>
</organism>
<evidence type="ECO:0000313" key="2">
    <source>
        <dbReference type="EMBL" id="MCU6798047.1"/>
    </source>
</evidence>
<dbReference type="PANTHER" id="PTHR37524:SF2">
    <property type="entry name" value="RIBOSOMAL RNA METHYLTRANSFERASE FTSJ DOMAIN-CONTAINING PROTEIN"/>
    <property type="match status" value="1"/>
</dbReference>
<dbReference type="SUPFAM" id="SSF53335">
    <property type="entry name" value="S-adenosyl-L-methionine-dependent methyltransferases"/>
    <property type="match status" value="1"/>
</dbReference>
<dbReference type="CDD" id="cd02440">
    <property type="entry name" value="AdoMet_MTases"/>
    <property type="match status" value="1"/>
</dbReference>
<dbReference type="PANTHER" id="PTHR37524">
    <property type="entry name" value="RIBOSOMAL RNA LARGE SUBUNIT METHYLTRANSFERASE M"/>
    <property type="match status" value="1"/>
</dbReference>
<dbReference type="InterPro" id="IPR029063">
    <property type="entry name" value="SAM-dependent_MTases_sf"/>
</dbReference>
<dbReference type="EMBL" id="JAOQIO010000124">
    <property type="protein sequence ID" value="MCU6798047.1"/>
    <property type="molecule type" value="Genomic_DNA"/>
</dbReference>
<name>A0ABT2UTS8_9BACL</name>
<evidence type="ECO:0000259" key="1">
    <source>
        <dbReference type="Pfam" id="PF01728"/>
    </source>
</evidence>
<dbReference type="Proteomes" id="UP001652445">
    <property type="component" value="Unassembled WGS sequence"/>
</dbReference>
<dbReference type="GO" id="GO:0032259">
    <property type="term" value="P:methylation"/>
    <property type="evidence" value="ECO:0007669"/>
    <property type="project" value="UniProtKB-KW"/>
</dbReference>
<accession>A0ABT2UTS8</accession>
<proteinExistence type="predicted"/>
<dbReference type="RefSeq" id="WP_262688729.1">
    <property type="nucleotide sequence ID" value="NZ_JAOQIO010000124.1"/>
</dbReference>
<dbReference type="InterPro" id="IPR002877">
    <property type="entry name" value="RNA_MeTrfase_FtsJ_dom"/>
</dbReference>
<dbReference type="Gene3D" id="3.40.50.150">
    <property type="entry name" value="Vaccinia Virus protein VP39"/>
    <property type="match status" value="1"/>
</dbReference>
<keyword evidence="2" id="KW-0808">Transferase</keyword>
<comment type="caution">
    <text evidence="2">The sequence shown here is derived from an EMBL/GenBank/DDBJ whole genome shotgun (WGS) entry which is preliminary data.</text>
</comment>
<dbReference type="GO" id="GO:0008168">
    <property type="term" value="F:methyltransferase activity"/>
    <property type="evidence" value="ECO:0007669"/>
    <property type="project" value="UniProtKB-KW"/>
</dbReference>
<gene>
    <name evidence="2" type="ORF">OB236_38570</name>
</gene>
<reference evidence="2 3" key="1">
    <citation type="submission" date="2022-09" db="EMBL/GenBank/DDBJ databases">
        <authorList>
            <person name="Han X.L."/>
            <person name="Wang Q."/>
            <person name="Lu T."/>
        </authorList>
    </citation>
    <scope>NUCLEOTIDE SEQUENCE [LARGE SCALE GENOMIC DNA]</scope>
    <source>
        <strain evidence="2 3">WQ 127069</strain>
    </source>
</reference>
<keyword evidence="3" id="KW-1185">Reference proteome</keyword>
<protein>
    <submittedName>
        <fullName evidence="2">Methyltransferase domain-containing protein</fullName>
    </submittedName>
</protein>
<feature type="domain" description="Ribosomal RNA methyltransferase FtsJ" evidence="1">
    <location>
        <begin position="186"/>
        <end position="273"/>
    </location>
</feature>
<evidence type="ECO:0000313" key="3">
    <source>
        <dbReference type="Proteomes" id="UP001652445"/>
    </source>
</evidence>